<dbReference type="PANTHER" id="PTHR10949">
    <property type="entry name" value="LIPOYL SYNTHASE"/>
    <property type="match status" value="1"/>
</dbReference>
<keyword evidence="5" id="KW-1185">Reference proteome</keyword>
<feature type="domain" description="Radical SAM core" evidence="3">
    <location>
        <begin position="1"/>
        <end position="81"/>
    </location>
</feature>
<reference evidence="4 5" key="1">
    <citation type="submission" date="2022-05" db="EMBL/GenBank/DDBJ databases">
        <authorList>
            <consortium name="Genoscope - CEA"/>
            <person name="William W."/>
        </authorList>
    </citation>
    <scope>NUCLEOTIDE SEQUENCE [LARGE SCALE GENOMIC DNA]</scope>
</reference>
<protein>
    <recommendedName>
        <fullName evidence="3">Radical SAM core domain-containing protein</fullName>
    </recommendedName>
</protein>
<name>A0ABN8QZR7_9CNID</name>
<organism evidence="4 5">
    <name type="scientific">Porites evermanni</name>
    <dbReference type="NCBI Taxonomy" id="104178"/>
    <lineage>
        <taxon>Eukaryota</taxon>
        <taxon>Metazoa</taxon>
        <taxon>Cnidaria</taxon>
        <taxon>Anthozoa</taxon>
        <taxon>Hexacorallia</taxon>
        <taxon>Scleractinia</taxon>
        <taxon>Fungiina</taxon>
        <taxon>Poritidae</taxon>
        <taxon>Porites</taxon>
    </lineage>
</organism>
<comment type="caution">
    <text evidence="4">The sequence shown here is derived from an EMBL/GenBank/DDBJ whole genome shotgun (WGS) entry which is preliminary data.</text>
</comment>
<dbReference type="InterPro" id="IPR058240">
    <property type="entry name" value="rSAM_sf"/>
</dbReference>
<feature type="non-terminal residue" evidence="4">
    <location>
        <position position="1"/>
    </location>
</feature>
<dbReference type="Proteomes" id="UP001159427">
    <property type="component" value="Unassembled WGS sequence"/>
</dbReference>
<evidence type="ECO:0000313" key="5">
    <source>
        <dbReference type="Proteomes" id="UP001159427"/>
    </source>
</evidence>
<keyword evidence="2" id="KW-0479">Metal-binding</keyword>
<evidence type="ECO:0000256" key="1">
    <source>
        <dbReference type="ARBA" id="ARBA00001966"/>
    </source>
</evidence>
<evidence type="ECO:0000259" key="3">
    <source>
        <dbReference type="PROSITE" id="PS51918"/>
    </source>
</evidence>
<dbReference type="InterPro" id="IPR007197">
    <property type="entry name" value="rSAM"/>
</dbReference>
<dbReference type="EMBL" id="CALNXI010001567">
    <property type="protein sequence ID" value="CAH3172270.1"/>
    <property type="molecule type" value="Genomic_DNA"/>
</dbReference>
<proteinExistence type="predicted"/>
<evidence type="ECO:0000256" key="2">
    <source>
        <dbReference type="ARBA" id="ARBA00022485"/>
    </source>
</evidence>
<keyword evidence="2" id="KW-0408">Iron</keyword>
<accession>A0ABN8QZR7</accession>
<keyword evidence="2" id="KW-0411">Iron-sulfur</keyword>
<dbReference type="SUPFAM" id="SSF102114">
    <property type="entry name" value="Radical SAM enzymes"/>
    <property type="match status" value="1"/>
</dbReference>
<sequence length="114" mass="13041">VLKHVKRIQPNMVTKSSLMLGLGETDDEVFQAMKDLREAKVDCVTLGQYMQPTKLHLKVTEYITPEKFKHWETVGNELGFAYTASGPLVRSSYKAWEFFLTNLLKTRGSEITET</sequence>
<dbReference type="PANTHER" id="PTHR10949:SF0">
    <property type="entry name" value="LIPOYL SYNTHASE, MITOCHONDRIAL"/>
    <property type="match status" value="1"/>
</dbReference>
<dbReference type="InterPro" id="IPR003698">
    <property type="entry name" value="Lipoyl_synth"/>
</dbReference>
<dbReference type="PROSITE" id="PS51918">
    <property type="entry name" value="RADICAL_SAM"/>
    <property type="match status" value="1"/>
</dbReference>
<gene>
    <name evidence="4" type="ORF">PEVE_00008301</name>
</gene>
<keyword evidence="2" id="KW-0004">4Fe-4S</keyword>
<evidence type="ECO:0000313" key="4">
    <source>
        <dbReference type="EMBL" id="CAH3172270.1"/>
    </source>
</evidence>
<comment type="cofactor">
    <cofactor evidence="1">
        <name>[4Fe-4S] cluster</name>
        <dbReference type="ChEBI" id="CHEBI:49883"/>
    </cofactor>
</comment>